<dbReference type="NCBIfam" id="TIGR00497">
    <property type="entry name" value="hsdM"/>
    <property type="match status" value="1"/>
</dbReference>
<comment type="catalytic activity">
    <reaction evidence="7">
        <text>a 2'-deoxyadenosine in DNA + S-adenosyl-L-methionine = an N(6)-methyl-2'-deoxyadenosine in DNA + S-adenosyl-L-homocysteine + H(+)</text>
        <dbReference type="Rhea" id="RHEA:15197"/>
        <dbReference type="Rhea" id="RHEA-COMP:12418"/>
        <dbReference type="Rhea" id="RHEA-COMP:12419"/>
        <dbReference type="ChEBI" id="CHEBI:15378"/>
        <dbReference type="ChEBI" id="CHEBI:57856"/>
        <dbReference type="ChEBI" id="CHEBI:59789"/>
        <dbReference type="ChEBI" id="CHEBI:90615"/>
        <dbReference type="ChEBI" id="CHEBI:90616"/>
        <dbReference type="EC" id="2.1.1.72"/>
    </reaction>
</comment>
<dbReference type="AlphaFoldDB" id="A0A2L0D3U7"/>
<dbReference type="GeneID" id="98393238"/>
<keyword evidence="3" id="KW-0489">Methyltransferase</keyword>
<evidence type="ECO:0000256" key="6">
    <source>
        <dbReference type="ARBA" id="ARBA00022747"/>
    </source>
</evidence>
<gene>
    <name evidence="10" type="ORF">C0J00_04880</name>
</gene>
<feature type="domain" description="DNA methylase adenine-specific" evidence="8">
    <location>
        <begin position="173"/>
        <end position="481"/>
    </location>
</feature>
<dbReference type="GO" id="GO:0009007">
    <property type="term" value="F:site-specific DNA-methyltransferase (adenine-specific) activity"/>
    <property type="evidence" value="ECO:0007669"/>
    <property type="project" value="UniProtKB-EC"/>
</dbReference>
<keyword evidence="11" id="KW-1185">Reference proteome</keyword>
<evidence type="ECO:0000259" key="9">
    <source>
        <dbReference type="Pfam" id="PF12161"/>
    </source>
</evidence>
<dbReference type="PRINTS" id="PR00507">
    <property type="entry name" value="N12N6MTFRASE"/>
</dbReference>
<dbReference type="PANTHER" id="PTHR42933:SF1">
    <property type="entry name" value="SITE-SPECIFIC DNA-METHYLTRANSFERASE (ADENINE-SPECIFIC)"/>
    <property type="match status" value="1"/>
</dbReference>
<dbReference type="GO" id="GO:0008170">
    <property type="term" value="F:N-methyltransferase activity"/>
    <property type="evidence" value="ECO:0007669"/>
    <property type="project" value="InterPro"/>
</dbReference>
<dbReference type="InterPro" id="IPR002052">
    <property type="entry name" value="DNA_methylase_N6_adenine_CS"/>
</dbReference>
<dbReference type="Gene3D" id="1.20.1260.30">
    <property type="match status" value="1"/>
</dbReference>
<keyword evidence="6" id="KW-0680">Restriction system</keyword>
<evidence type="ECO:0000256" key="5">
    <source>
        <dbReference type="ARBA" id="ARBA00022691"/>
    </source>
</evidence>
<accession>A0A2L0D3U7</accession>
<dbReference type="EC" id="2.1.1.72" evidence="2"/>
<dbReference type="InterPro" id="IPR022749">
    <property type="entry name" value="D12N6_MeTrfase_N"/>
</dbReference>
<evidence type="ECO:0000256" key="7">
    <source>
        <dbReference type="ARBA" id="ARBA00047942"/>
    </source>
</evidence>
<dbReference type="RefSeq" id="WP_104967812.1">
    <property type="nucleotide sequence ID" value="NZ_CP025536.1"/>
</dbReference>
<reference evidence="10 11" key="1">
    <citation type="submission" date="2017-12" db="EMBL/GenBank/DDBJ databases">
        <authorList>
            <person name="Hurst M.R.H."/>
        </authorList>
    </citation>
    <scope>NUCLEOTIDE SEQUENCE [LARGE SCALE GENOMIC DNA]</scope>
    <source>
        <strain evidence="10 11">TH11417</strain>
    </source>
</reference>
<dbReference type="GO" id="GO:0009307">
    <property type="term" value="P:DNA restriction-modification system"/>
    <property type="evidence" value="ECO:0007669"/>
    <property type="project" value="UniProtKB-KW"/>
</dbReference>
<comment type="similarity">
    <text evidence="1">Belongs to the N(4)/N(6)-methyltransferase family.</text>
</comment>
<dbReference type="GO" id="GO:0032259">
    <property type="term" value="P:methylation"/>
    <property type="evidence" value="ECO:0007669"/>
    <property type="project" value="UniProtKB-KW"/>
</dbReference>
<reference evidence="10 11" key="2">
    <citation type="submission" date="2018-02" db="EMBL/GenBank/DDBJ databases">
        <title>Whole genome sequencing analysis of Streptococcus pluranimalium isolated from cattle infected mastitis in China.</title>
        <authorList>
            <person name="Zhang J.-R."/>
            <person name="Hu G.-Z."/>
        </authorList>
    </citation>
    <scope>NUCLEOTIDE SEQUENCE [LARGE SCALE GENOMIC DNA]</scope>
    <source>
        <strain evidence="10 11">TH11417</strain>
    </source>
</reference>
<protein>
    <recommendedName>
        <fullName evidence="2">site-specific DNA-methyltransferase (adenine-specific)</fullName>
        <ecNumber evidence="2">2.1.1.72</ecNumber>
    </recommendedName>
</protein>
<evidence type="ECO:0000256" key="1">
    <source>
        <dbReference type="ARBA" id="ARBA00006594"/>
    </source>
</evidence>
<dbReference type="PANTHER" id="PTHR42933">
    <property type="entry name" value="SLR6095 PROTEIN"/>
    <property type="match status" value="1"/>
</dbReference>
<dbReference type="Gene3D" id="3.40.50.150">
    <property type="entry name" value="Vaccinia Virus protein VP39"/>
    <property type="match status" value="1"/>
</dbReference>
<organism evidence="10 11">
    <name type="scientific">Streptococcus pluranimalium</name>
    <dbReference type="NCBI Taxonomy" id="82348"/>
    <lineage>
        <taxon>Bacteria</taxon>
        <taxon>Bacillati</taxon>
        <taxon>Bacillota</taxon>
        <taxon>Bacilli</taxon>
        <taxon>Lactobacillales</taxon>
        <taxon>Streptococcaceae</taxon>
        <taxon>Streptococcus</taxon>
    </lineage>
</organism>
<keyword evidence="4" id="KW-0808">Transferase</keyword>
<name>A0A2L0D3U7_9STRE</name>
<dbReference type="InterPro" id="IPR003356">
    <property type="entry name" value="DNA_methylase_A-5"/>
</dbReference>
<dbReference type="InterPro" id="IPR029063">
    <property type="entry name" value="SAM-dependent_MTases_sf"/>
</dbReference>
<evidence type="ECO:0000259" key="8">
    <source>
        <dbReference type="Pfam" id="PF02384"/>
    </source>
</evidence>
<dbReference type="REBASE" id="233071">
    <property type="entry name" value="M.Spl11417ORF4880P"/>
</dbReference>
<dbReference type="InterPro" id="IPR038333">
    <property type="entry name" value="T1MK-like_N_sf"/>
</dbReference>
<feature type="domain" description="N6 adenine-specific DNA methyltransferase N-terminal" evidence="9">
    <location>
        <begin position="12"/>
        <end position="162"/>
    </location>
</feature>
<dbReference type="EMBL" id="CP025536">
    <property type="protein sequence ID" value="AUW96485.1"/>
    <property type="molecule type" value="Genomic_DNA"/>
</dbReference>
<dbReference type="InterPro" id="IPR051537">
    <property type="entry name" value="DNA_Adenine_Mtase"/>
</dbReference>
<dbReference type="InterPro" id="IPR004546">
    <property type="entry name" value="Restrct_endonuc_T1M"/>
</dbReference>
<dbReference type="PROSITE" id="PS00092">
    <property type="entry name" value="N6_MTASE"/>
    <property type="match status" value="1"/>
</dbReference>
<dbReference type="Pfam" id="PF12161">
    <property type="entry name" value="HsdM_N"/>
    <property type="match status" value="1"/>
</dbReference>
<dbReference type="Proteomes" id="UP000238956">
    <property type="component" value="Chromosome"/>
</dbReference>
<keyword evidence="5" id="KW-0949">S-adenosyl-L-methionine</keyword>
<evidence type="ECO:0000256" key="3">
    <source>
        <dbReference type="ARBA" id="ARBA00022603"/>
    </source>
</evidence>
<evidence type="ECO:0000313" key="10">
    <source>
        <dbReference type="EMBL" id="AUW96485.1"/>
    </source>
</evidence>
<dbReference type="GO" id="GO:0003677">
    <property type="term" value="F:DNA binding"/>
    <property type="evidence" value="ECO:0007669"/>
    <property type="project" value="InterPro"/>
</dbReference>
<evidence type="ECO:0000313" key="11">
    <source>
        <dbReference type="Proteomes" id="UP000238956"/>
    </source>
</evidence>
<dbReference type="OrthoDB" id="9814572at2"/>
<proteinExistence type="inferred from homology"/>
<sequence length="533" mass="60009">MEQTQTSQALYQALWNSADVLRSKMDANDYKSYLLGMVFYKYLSDKMLYFVAKTMEEPTEDLQQALDLYRVYYEDEETHADLVAVIKDEMSYAIAPDLTFTALVNRVNEGTFQLEDLAQGFRNIEQDDELFENLFEDIDLYSKKLGATPQKQNQTISGVMKELAALDVAGHAGDMLGDAYEYLIGQFATDSGKKAGEFYTPQPVAKLMTQIALLGREDKKGFTLYDPTMGSGSLLLNAKRYSKEPNTISYFGQELNTSTYNLARMNMILHGVPIENQYLNNADTLDDDWPTQEPTNFDGVLMNPPYSAKWSADSGFLQDARFSAFGALAPKSKADFAFLLHGYYHLKQDGGVMAIVLPHGVLFRGNAEGKIRQHLLEEGAIDTVIGLPANIFFNTSIPTTVIILKKDRTNRDVFFIDASKEFTKGKNQNLMEDKHIEKILEAYTSRQDSDKFAHLASFEEIQENDFNLNIPRYVDTFEEEKVAPLAEIVANINTTNQVIEEKTASLIDKLGQLKGTTPEASQDLQALLEQFKG</sequence>
<evidence type="ECO:0000256" key="2">
    <source>
        <dbReference type="ARBA" id="ARBA00011900"/>
    </source>
</evidence>
<dbReference type="SUPFAM" id="SSF53335">
    <property type="entry name" value="S-adenosyl-L-methionine-dependent methyltransferases"/>
    <property type="match status" value="1"/>
</dbReference>
<evidence type="ECO:0000256" key="4">
    <source>
        <dbReference type="ARBA" id="ARBA00022679"/>
    </source>
</evidence>
<dbReference type="Pfam" id="PF02384">
    <property type="entry name" value="N6_Mtase"/>
    <property type="match status" value="1"/>
</dbReference>
<dbReference type="KEGG" id="splr:C0J00_04880"/>